<keyword evidence="3" id="KW-1185">Reference proteome</keyword>
<feature type="compositionally biased region" description="Polar residues" evidence="1">
    <location>
        <begin position="317"/>
        <end position="328"/>
    </location>
</feature>
<comment type="caution">
    <text evidence="2">The sequence shown here is derived from an EMBL/GenBank/DDBJ whole genome shotgun (WGS) entry which is preliminary data.</text>
</comment>
<organism evidence="2 3">
    <name type="scientific">Anthostomella pinea</name>
    <dbReference type="NCBI Taxonomy" id="933095"/>
    <lineage>
        <taxon>Eukaryota</taxon>
        <taxon>Fungi</taxon>
        <taxon>Dikarya</taxon>
        <taxon>Ascomycota</taxon>
        <taxon>Pezizomycotina</taxon>
        <taxon>Sordariomycetes</taxon>
        <taxon>Xylariomycetidae</taxon>
        <taxon>Xylariales</taxon>
        <taxon>Xylariaceae</taxon>
        <taxon>Anthostomella</taxon>
    </lineage>
</organism>
<dbReference type="AlphaFoldDB" id="A0AAI8YPE7"/>
<reference evidence="2" key="1">
    <citation type="submission" date="2023-10" db="EMBL/GenBank/DDBJ databases">
        <authorList>
            <person name="Hackl T."/>
        </authorList>
    </citation>
    <scope>NUCLEOTIDE SEQUENCE</scope>
</reference>
<gene>
    <name evidence="2" type="ORF">KHLLAP_LOCUS12549</name>
</gene>
<evidence type="ECO:0000256" key="1">
    <source>
        <dbReference type="SAM" id="MobiDB-lite"/>
    </source>
</evidence>
<proteinExistence type="predicted"/>
<name>A0AAI8YPE7_9PEZI</name>
<evidence type="ECO:0000313" key="3">
    <source>
        <dbReference type="Proteomes" id="UP001295740"/>
    </source>
</evidence>
<protein>
    <submittedName>
        <fullName evidence="2">Uu.00g077060.m01.CDS01</fullName>
    </submittedName>
</protein>
<dbReference type="EMBL" id="CAUWAG010000018">
    <property type="protein sequence ID" value="CAJ2512081.1"/>
    <property type="molecule type" value="Genomic_DNA"/>
</dbReference>
<feature type="region of interest" description="Disordered" evidence="1">
    <location>
        <begin position="314"/>
        <end position="337"/>
    </location>
</feature>
<accession>A0AAI8YPE7</accession>
<dbReference type="Proteomes" id="UP001295740">
    <property type="component" value="Unassembled WGS sequence"/>
</dbReference>
<evidence type="ECO:0000313" key="2">
    <source>
        <dbReference type="EMBL" id="CAJ2512081.1"/>
    </source>
</evidence>
<sequence length="388" mass="43818">MAKVHFILPRSVDRFRPFAQLPYDIRYQIWDGIILTPGIHFLKLVASNSLDSAITSGASLDIATTKAFANSFSAVLQPLGFSSIQADKSYYDKSYYHVKTKTLAQLSAACKEAKHLVDQALSRAGNLTINTPREKTLVLLERSSDIVCIDYPHTAYTSRLENWANSLDLEQLARIRRLGIRYTTDWDGASPRLCRKCGHVHRTRHRRLPVPRHICEFAALFRNLETFYFVDYLAVRSVKGLSHIGEQFASGDARRTYYEVDQACKINTGVYETLDWVQENYVTYCRRSQGSKGSTNPERVQFKVLACEWTADPKHTSGASSADPNPTSRAAFHEKRRSTARIRDLTAAFQDLRLNGDAGPMGAEGIRMPVAFGDGGRSKFEFTFRAWL</sequence>